<comment type="similarity">
    <text evidence="2">Belongs to the SscA family.</text>
</comment>
<name>A0A1I2R6Q0_9BACI</name>
<keyword evidence="8" id="KW-1185">Reference proteome</keyword>
<evidence type="ECO:0000313" key="7">
    <source>
        <dbReference type="EMBL" id="SFG35179.1"/>
    </source>
</evidence>
<keyword evidence="3 6" id="KW-0812">Transmembrane</keyword>
<keyword evidence="4 6" id="KW-1133">Transmembrane helix</keyword>
<proteinExistence type="inferred from homology"/>
<dbReference type="Proteomes" id="UP000198897">
    <property type="component" value="Unassembled WGS sequence"/>
</dbReference>
<protein>
    <submittedName>
        <fullName evidence="7">Conserved hypothetical tiny transmembrane protein</fullName>
    </submittedName>
</protein>
<dbReference type="Pfam" id="PF09680">
    <property type="entry name" value="YjcZ_2"/>
    <property type="match status" value="1"/>
</dbReference>
<evidence type="ECO:0000256" key="1">
    <source>
        <dbReference type="ARBA" id="ARBA00004167"/>
    </source>
</evidence>
<comment type="subcellular location">
    <subcellularLocation>
        <location evidence="1">Membrane</location>
        <topology evidence="1">Single-pass membrane protein</topology>
    </subcellularLocation>
</comment>
<evidence type="ECO:0000256" key="5">
    <source>
        <dbReference type="ARBA" id="ARBA00023136"/>
    </source>
</evidence>
<accession>A0A1I2R6Q0</accession>
<evidence type="ECO:0000313" key="8">
    <source>
        <dbReference type="Proteomes" id="UP000198897"/>
    </source>
</evidence>
<evidence type="ECO:0000256" key="3">
    <source>
        <dbReference type="ARBA" id="ARBA00022692"/>
    </source>
</evidence>
<evidence type="ECO:0000256" key="2">
    <source>
        <dbReference type="ARBA" id="ARBA00010221"/>
    </source>
</evidence>
<organism evidence="7 8">
    <name type="scientific">Halobacillus alkaliphilus</name>
    <dbReference type="NCBI Taxonomy" id="396056"/>
    <lineage>
        <taxon>Bacteria</taxon>
        <taxon>Bacillati</taxon>
        <taxon>Bacillota</taxon>
        <taxon>Bacilli</taxon>
        <taxon>Bacillales</taxon>
        <taxon>Bacillaceae</taxon>
        <taxon>Halobacillus</taxon>
    </lineage>
</organism>
<gene>
    <name evidence="7" type="ORF">SAMN05216353_1374</name>
</gene>
<dbReference type="NCBIfam" id="TIGR01732">
    <property type="entry name" value="tiny_TM_bacill"/>
    <property type="match status" value="1"/>
</dbReference>
<dbReference type="EMBL" id="FOOG01000037">
    <property type="protein sequence ID" value="SFG35179.1"/>
    <property type="molecule type" value="Genomic_DNA"/>
</dbReference>
<reference evidence="8" key="1">
    <citation type="submission" date="2016-10" db="EMBL/GenBank/DDBJ databases">
        <authorList>
            <person name="Varghese N."/>
            <person name="Submissions S."/>
        </authorList>
    </citation>
    <scope>NUCLEOTIDE SEQUENCE [LARGE SCALE GENOMIC DNA]</scope>
    <source>
        <strain evidence="8">FP5</strain>
    </source>
</reference>
<keyword evidence="5 6" id="KW-0472">Membrane</keyword>
<dbReference type="RefSeq" id="WP_087946066.1">
    <property type="nucleotide sequence ID" value="NZ_FOOG01000037.1"/>
</dbReference>
<evidence type="ECO:0000256" key="4">
    <source>
        <dbReference type="ARBA" id="ARBA00022989"/>
    </source>
</evidence>
<dbReference type="AlphaFoldDB" id="A0A1I2R6Q0"/>
<sequence>MYGGYPYGGRRCGRYGGAGYGNNFALIVVLFILLVIVGAAFYC</sequence>
<evidence type="ECO:0000256" key="6">
    <source>
        <dbReference type="SAM" id="Phobius"/>
    </source>
</evidence>
<dbReference type="GO" id="GO:0016020">
    <property type="term" value="C:membrane"/>
    <property type="evidence" value="ECO:0007669"/>
    <property type="project" value="UniProtKB-SubCell"/>
</dbReference>
<feature type="transmembrane region" description="Helical" evidence="6">
    <location>
        <begin position="24"/>
        <end position="42"/>
    </location>
</feature>
<dbReference type="InterPro" id="IPR010070">
    <property type="entry name" value="YjcZ-like"/>
</dbReference>